<feature type="region of interest" description="Disordered" evidence="1">
    <location>
        <begin position="37"/>
        <end position="56"/>
    </location>
</feature>
<reference evidence="3" key="1">
    <citation type="submission" date="2020-05" db="EMBL/GenBank/DDBJ databases">
        <title>Mycena genomes resolve the evolution of fungal bioluminescence.</title>
        <authorList>
            <person name="Tsai I.J."/>
        </authorList>
    </citation>
    <scope>NUCLEOTIDE SEQUENCE</scope>
    <source>
        <strain evidence="3">CCC161011</strain>
    </source>
</reference>
<evidence type="ECO:0000313" key="3">
    <source>
        <dbReference type="EMBL" id="KAF7372229.1"/>
    </source>
</evidence>
<dbReference type="EMBL" id="JACAZI010000001">
    <property type="protein sequence ID" value="KAF7372229.1"/>
    <property type="molecule type" value="Genomic_DNA"/>
</dbReference>
<evidence type="ECO:0000313" key="4">
    <source>
        <dbReference type="Proteomes" id="UP000620124"/>
    </source>
</evidence>
<keyword evidence="2" id="KW-0732">Signal</keyword>
<evidence type="ECO:0000256" key="2">
    <source>
        <dbReference type="SAM" id="SignalP"/>
    </source>
</evidence>
<dbReference type="Proteomes" id="UP000620124">
    <property type="component" value="Unassembled WGS sequence"/>
</dbReference>
<keyword evidence="4" id="KW-1185">Reference proteome</keyword>
<feature type="compositionally biased region" description="Low complexity" evidence="1">
    <location>
        <begin position="40"/>
        <end position="51"/>
    </location>
</feature>
<protein>
    <submittedName>
        <fullName evidence="3">Uncharacterized protein</fullName>
    </submittedName>
</protein>
<feature type="signal peptide" evidence="2">
    <location>
        <begin position="1"/>
        <end position="18"/>
    </location>
</feature>
<comment type="caution">
    <text evidence="3">The sequence shown here is derived from an EMBL/GenBank/DDBJ whole genome shotgun (WGS) entry which is preliminary data.</text>
</comment>
<proteinExistence type="predicted"/>
<gene>
    <name evidence="3" type="ORF">MVEN_00082400</name>
</gene>
<organism evidence="3 4">
    <name type="scientific">Mycena venus</name>
    <dbReference type="NCBI Taxonomy" id="2733690"/>
    <lineage>
        <taxon>Eukaryota</taxon>
        <taxon>Fungi</taxon>
        <taxon>Dikarya</taxon>
        <taxon>Basidiomycota</taxon>
        <taxon>Agaricomycotina</taxon>
        <taxon>Agaricomycetes</taxon>
        <taxon>Agaricomycetidae</taxon>
        <taxon>Agaricales</taxon>
        <taxon>Marasmiineae</taxon>
        <taxon>Mycenaceae</taxon>
        <taxon>Mycena</taxon>
    </lineage>
</organism>
<name>A0A8H6Z7W4_9AGAR</name>
<dbReference type="OrthoDB" id="3062173at2759"/>
<sequence length="265" mass="28721">MSNLLRLLCITLILTMHAFHDSTSILPLFSSPRAPPPVPSGAVSSNNSQHSSPPPEGFVVPPIPPVDCPFRVIVNECGHPCLPRVSDHPLPVDHDRVKKLIRSPLTVTPKCSNCTELAIECVFKEAGIPCPPCAILGVPDCEHADPHAFVAGLAHQRDVYLHHERSILCATVRDNHLAPSLFEREYERACAWFYAAARGAITRFCVNMHATGGVALCGYELLAASSTDAGLLSWFLALGHDACIHPSVLQTVADRLQALFLSFLS</sequence>
<accession>A0A8H6Z7W4</accession>
<dbReference type="AlphaFoldDB" id="A0A8H6Z7W4"/>
<evidence type="ECO:0000256" key="1">
    <source>
        <dbReference type="SAM" id="MobiDB-lite"/>
    </source>
</evidence>
<feature type="chain" id="PRO_5034554407" evidence="2">
    <location>
        <begin position="19"/>
        <end position="265"/>
    </location>
</feature>